<dbReference type="EMBL" id="JAPDRN010000537">
    <property type="protein sequence ID" value="KAJ9602746.1"/>
    <property type="molecule type" value="Genomic_DNA"/>
</dbReference>
<organism evidence="3 4">
    <name type="scientific">Knufia peltigerae</name>
    <dbReference type="NCBI Taxonomy" id="1002370"/>
    <lineage>
        <taxon>Eukaryota</taxon>
        <taxon>Fungi</taxon>
        <taxon>Dikarya</taxon>
        <taxon>Ascomycota</taxon>
        <taxon>Pezizomycotina</taxon>
        <taxon>Eurotiomycetes</taxon>
        <taxon>Chaetothyriomycetidae</taxon>
        <taxon>Chaetothyriales</taxon>
        <taxon>Trichomeriaceae</taxon>
        <taxon>Knufia</taxon>
    </lineage>
</organism>
<dbReference type="Pfam" id="PF13505">
    <property type="entry name" value="OMP_b-brl"/>
    <property type="match status" value="1"/>
</dbReference>
<name>A0AA38WX38_9EURO</name>
<evidence type="ECO:0000313" key="3">
    <source>
        <dbReference type="EMBL" id="KAJ9602746.1"/>
    </source>
</evidence>
<keyword evidence="1" id="KW-0732">Signal</keyword>
<dbReference type="Gene3D" id="2.40.160.20">
    <property type="match status" value="1"/>
</dbReference>
<dbReference type="SUPFAM" id="SSF56925">
    <property type="entry name" value="OMPA-like"/>
    <property type="match status" value="1"/>
</dbReference>
<dbReference type="Proteomes" id="UP001172681">
    <property type="component" value="Unassembled WGS sequence"/>
</dbReference>
<keyword evidence="4" id="KW-1185">Reference proteome</keyword>
<dbReference type="InterPro" id="IPR011250">
    <property type="entry name" value="OMP/PagP_B-barrel"/>
</dbReference>
<reference evidence="3" key="1">
    <citation type="submission" date="2022-10" db="EMBL/GenBank/DDBJ databases">
        <title>Culturing micro-colonial fungi from biological soil crusts in the Mojave desert and describing Neophaeococcomyces mojavensis, and introducing the new genera and species Taxawa tesnikishii.</title>
        <authorList>
            <person name="Kurbessoian T."/>
            <person name="Stajich J.E."/>
        </authorList>
    </citation>
    <scope>NUCLEOTIDE SEQUENCE</scope>
    <source>
        <strain evidence="3">TK_35</strain>
    </source>
</reference>
<protein>
    <recommendedName>
        <fullName evidence="2">Outer membrane protein beta-barrel domain-containing protein</fullName>
    </recommendedName>
</protein>
<sequence>PNLDLIARVGYGDTDVKAKAPNISVAGGNSWNYGVGAQYLFDEKNGVRGDYTRYDYNDGGAANV</sequence>
<proteinExistence type="predicted"/>
<dbReference type="AlphaFoldDB" id="A0AA38WX38"/>
<evidence type="ECO:0000313" key="4">
    <source>
        <dbReference type="Proteomes" id="UP001172681"/>
    </source>
</evidence>
<feature type="non-terminal residue" evidence="3">
    <location>
        <position position="64"/>
    </location>
</feature>
<evidence type="ECO:0000259" key="2">
    <source>
        <dbReference type="Pfam" id="PF13505"/>
    </source>
</evidence>
<comment type="caution">
    <text evidence="3">The sequence shown here is derived from an EMBL/GenBank/DDBJ whole genome shotgun (WGS) entry which is preliminary data.</text>
</comment>
<dbReference type="InterPro" id="IPR027385">
    <property type="entry name" value="Beta-barrel_OMP"/>
</dbReference>
<feature type="non-terminal residue" evidence="3">
    <location>
        <position position="1"/>
    </location>
</feature>
<feature type="domain" description="Outer membrane protein beta-barrel" evidence="2">
    <location>
        <begin position="3"/>
        <end position="58"/>
    </location>
</feature>
<accession>A0AA38WX38</accession>
<gene>
    <name evidence="3" type="ORF">H2204_015755</name>
</gene>
<evidence type="ECO:0000256" key="1">
    <source>
        <dbReference type="ARBA" id="ARBA00022729"/>
    </source>
</evidence>